<accession>A0A0M0HY20</accession>
<proteinExistence type="predicted"/>
<dbReference type="RefSeq" id="WP_053409891.1">
    <property type="nucleotide sequence ID" value="NZ_LHPI01000013.1"/>
</dbReference>
<evidence type="ECO:0000313" key="1">
    <source>
        <dbReference type="EMBL" id="KOO06964.1"/>
    </source>
</evidence>
<dbReference type="EMBL" id="LHPI01000013">
    <property type="protein sequence ID" value="KOO06964.1"/>
    <property type="molecule type" value="Genomic_DNA"/>
</dbReference>
<gene>
    <name evidence="1" type="ORF">AKJ31_14815</name>
</gene>
<evidence type="ECO:0000313" key="2">
    <source>
        <dbReference type="Proteomes" id="UP000037530"/>
    </source>
</evidence>
<comment type="caution">
    <text evidence="1">The sequence shown here is derived from an EMBL/GenBank/DDBJ whole genome shotgun (WGS) entry which is preliminary data.</text>
</comment>
<sequence length="76" mass="8395">MFKIADYGNDTECANGEELMASLREKYAGKSVSIHYRRKSGITRTEFVDVSTEGHVTDSYNGNDFNLADVLEKAAG</sequence>
<dbReference type="STRING" id="171383.AKJ31_14815"/>
<organism evidence="1 2">
    <name type="scientific">Vibrio hepatarius</name>
    <dbReference type="NCBI Taxonomy" id="171383"/>
    <lineage>
        <taxon>Bacteria</taxon>
        <taxon>Pseudomonadati</taxon>
        <taxon>Pseudomonadota</taxon>
        <taxon>Gammaproteobacteria</taxon>
        <taxon>Vibrionales</taxon>
        <taxon>Vibrionaceae</taxon>
        <taxon>Vibrio</taxon>
        <taxon>Vibrio oreintalis group</taxon>
    </lineage>
</organism>
<dbReference type="AlphaFoldDB" id="A0A0M0HY20"/>
<dbReference type="OrthoDB" id="7068948at2"/>
<reference evidence="2" key="1">
    <citation type="submission" date="2015-08" db="EMBL/GenBank/DDBJ databases">
        <title>Vibrio galatheae sp. nov., a novel member of the Vibrionaceae family isolated from the Solomon Islands.</title>
        <authorList>
            <person name="Giubergia S."/>
            <person name="Machado H."/>
            <person name="Mateiu R.V."/>
            <person name="Gram L."/>
        </authorList>
    </citation>
    <scope>NUCLEOTIDE SEQUENCE [LARGE SCALE GENOMIC DNA]</scope>
    <source>
        <strain evidence="2">DSM 19134</strain>
    </source>
</reference>
<dbReference type="Proteomes" id="UP000037530">
    <property type="component" value="Unassembled WGS sequence"/>
</dbReference>
<name>A0A0M0HY20_9VIBR</name>
<dbReference type="PATRIC" id="fig|171383.3.peg.3033"/>
<keyword evidence="2" id="KW-1185">Reference proteome</keyword>
<protein>
    <submittedName>
        <fullName evidence="1">Uncharacterized protein</fullName>
    </submittedName>
</protein>